<dbReference type="Proteomes" id="UP000823046">
    <property type="component" value="Unassembled WGS sequence"/>
</dbReference>
<dbReference type="InterPro" id="IPR016181">
    <property type="entry name" value="Acyl_CoA_acyltransferase"/>
</dbReference>
<evidence type="ECO:0000259" key="4">
    <source>
        <dbReference type="PROSITE" id="PS51186"/>
    </source>
</evidence>
<proteinExistence type="predicted"/>
<dbReference type="PANTHER" id="PTHR45910">
    <property type="entry name" value="N-ALPHA-ACETYLTRANSFERASE 20"/>
    <property type="match status" value="1"/>
</dbReference>
<keyword evidence="1" id="KW-0808">Transferase</keyword>
<gene>
    <name evidence="5" type="ORF">IE077_000218</name>
</gene>
<feature type="region of interest" description="Disordered" evidence="3">
    <location>
        <begin position="184"/>
        <end position="216"/>
    </location>
</feature>
<evidence type="ECO:0000313" key="5">
    <source>
        <dbReference type="EMBL" id="KAF8821661.1"/>
    </source>
</evidence>
<dbReference type="CDD" id="cd04301">
    <property type="entry name" value="NAT_SF"/>
    <property type="match status" value="1"/>
</dbReference>
<keyword evidence="6" id="KW-1185">Reference proteome</keyword>
<accession>A0ABQ7JCB1</accession>
<name>A0ABQ7JCB1_9APIC</name>
<dbReference type="PROSITE" id="PS51186">
    <property type="entry name" value="GNAT"/>
    <property type="match status" value="1"/>
</dbReference>
<comment type="caution">
    <text evidence="5">The sequence shown here is derived from an EMBL/GenBank/DDBJ whole genome shotgun (WGS) entry which is preliminary data.</text>
</comment>
<dbReference type="EMBL" id="JADAQX010000148">
    <property type="protein sequence ID" value="KAF8821661.1"/>
    <property type="molecule type" value="Genomic_DNA"/>
</dbReference>
<keyword evidence="2" id="KW-0012">Acyltransferase</keyword>
<feature type="domain" description="N-acetyltransferase" evidence="4">
    <location>
        <begin position="1"/>
        <end position="150"/>
    </location>
</feature>
<sequence length="216" mass="24313">MNLRPMTLSDLLRFNTVNLDIYTETYSIAMYLNYLIRWPNLCLSAEAPDTTFGGYVIGKVEGEGVDWHGHVTALSVAPQYRSTGIAGQLMHALETTCEETLGCFFVDLFVRESNVAALKFYKRLGYDIWRTLKRYYVDGESAYEMRKPLLTKLATINLKSLKHEENRQIDGAETVNFSVGAANSLPSKDDASNEQSLVASGSIPKTNKKKKRKPKK</sequence>
<dbReference type="PANTHER" id="PTHR45910:SF1">
    <property type="entry name" value="N-ALPHA-ACETYLTRANSFERASE 20"/>
    <property type="match status" value="1"/>
</dbReference>
<organism evidence="5 6">
    <name type="scientific">Cardiosporidium cionae</name>
    <dbReference type="NCBI Taxonomy" id="476202"/>
    <lineage>
        <taxon>Eukaryota</taxon>
        <taxon>Sar</taxon>
        <taxon>Alveolata</taxon>
        <taxon>Apicomplexa</taxon>
        <taxon>Aconoidasida</taxon>
        <taxon>Nephromycida</taxon>
        <taxon>Cardiosporidium</taxon>
    </lineage>
</organism>
<reference evidence="5 6" key="1">
    <citation type="journal article" date="2020" name="bioRxiv">
        <title>Metabolic contributions of an alphaproteobacterial endosymbiont in the apicomplexan Cardiosporidium cionae.</title>
        <authorList>
            <person name="Hunter E.S."/>
            <person name="Paight C.J."/>
            <person name="Lane C.E."/>
        </authorList>
    </citation>
    <scope>NUCLEOTIDE SEQUENCE [LARGE SCALE GENOMIC DNA]</scope>
    <source>
        <strain evidence="5">ESH_2018</strain>
    </source>
</reference>
<evidence type="ECO:0000256" key="2">
    <source>
        <dbReference type="ARBA" id="ARBA00023315"/>
    </source>
</evidence>
<evidence type="ECO:0000256" key="1">
    <source>
        <dbReference type="ARBA" id="ARBA00022679"/>
    </source>
</evidence>
<evidence type="ECO:0000256" key="3">
    <source>
        <dbReference type="SAM" id="MobiDB-lite"/>
    </source>
</evidence>
<dbReference type="Pfam" id="PF00583">
    <property type="entry name" value="Acetyltransf_1"/>
    <property type="match status" value="1"/>
</dbReference>
<dbReference type="InterPro" id="IPR000182">
    <property type="entry name" value="GNAT_dom"/>
</dbReference>
<dbReference type="InterPro" id="IPR051646">
    <property type="entry name" value="NatB_acetyltransferase_subunit"/>
</dbReference>
<dbReference type="SUPFAM" id="SSF55729">
    <property type="entry name" value="Acyl-CoA N-acyltransferases (Nat)"/>
    <property type="match status" value="1"/>
</dbReference>
<feature type="compositionally biased region" description="Basic residues" evidence="3">
    <location>
        <begin position="206"/>
        <end position="216"/>
    </location>
</feature>
<dbReference type="Gene3D" id="3.40.630.30">
    <property type="match status" value="1"/>
</dbReference>
<evidence type="ECO:0000313" key="6">
    <source>
        <dbReference type="Proteomes" id="UP000823046"/>
    </source>
</evidence>
<protein>
    <submittedName>
        <fullName evidence="5">N-acetyltransferase family protein</fullName>
    </submittedName>
</protein>